<dbReference type="InterPro" id="IPR000582">
    <property type="entry name" value="Acyl-CoA-binding_protein"/>
</dbReference>
<dbReference type="PROSITE" id="PS51228">
    <property type="entry name" value="ACB_2"/>
    <property type="match status" value="1"/>
</dbReference>
<feature type="domain" description="ACB" evidence="2">
    <location>
        <begin position="1"/>
        <end position="79"/>
    </location>
</feature>
<dbReference type="PANTHER" id="PTHR23310:SF62">
    <property type="entry name" value="ACYL-COA BINDING PROTEIN 1, ISOFORM A"/>
    <property type="match status" value="1"/>
</dbReference>
<dbReference type="RefSeq" id="WP_105423005.1">
    <property type="nucleotide sequence ID" value="NZ_PUIO01000079.1"/>
</dbReference>
<keyword evidence="1" id="KW-0446">Lipid-binding</keyword>
<proteinExistence type="predicted"/>
<dbReference type="InterPro" id="IPR014352">
    <property type="entry name" value="FERM/acyl-CoA-bd_prot_sf"/>
</dbReference>
<protein>
    <submittedName>
        <fullName evidence="3">Acyl-CoA-binding protein</fullName>
    </submittedName>
</protein>
<name>A0A2S8IJW1_RHOOP</name>
<dbReference type="PRINTS" id="PR00689">
    <property type="entry name" value="ACOABINDINGP"/>
</dbReference>
<organism evidence="3 4">
    <name type="scientific">Rhodococcus opacus</name>
    <name type="common">Nocardia opaca</name>
    <dbReference type="NCBI Taxonomy" id="37919"/>
    <lineage>
        <taxon>Bacteria</taxon>
        <taxon>Bacillati</taxon>
        <taxon>Actinomycetota</taxon>
        <taxon>Actinomycetes</taxon>
        <taxon>Mycobacteriales</taxon>
        <taxon>Nocardiaceae</taxon>
        <taxon>Rhodococcus</taxon>
    </lineage>
</organism>
<dbReference type="GO" id="GO:0006631">
    <property type="term" value="P:fatty acid metabolic process"/>
    <property type="evidence" value="ECO:0007669"/>
    <property type="project" value="TreeGrafter"/>
</dbReference>
<gene>
    <name evidence="3" type="ORF">C5613_39320</name>
</gene>
<evidence type="ECO:0000313" key="4">
    <source>
        <dbReference type="Proteomes" id="UP000239290"/>
    </source>
</evidence>
<evidence type="ECO:0000256" key="1">
    <source>
        <dbReference type="ARBA" id="ARBA00023121"/>
    </source>
</evidence>
<comment type="caution">
    <text evidence="3">The sequence shown here is derived from an EMBL/GenBank/DDBJ whole genome shotgun (WGS) entry which is preliminary data.</text>
</comment>
<evidence type="ECO:0000259" key="2">
    <source>
        <dbReference type="PROSITE" id="PS51228"/>
    </source>
</evidence>
<sequence length="79" mass="8701">MEPPSPHTFTPTPARDNLSLEPRLALIERALLRLYALFKQGSKGDAEGKRPGRFDMVNRAKYDAWAKVAGTSSADAKQS</sequence>
<dbReference type="GO" id="GO:0000062">
    <property type="term" value="F:fatty-acyl-CoA binding"/>
    <property type="evidence" value="ECO:0007669"/>
    <property type="project" value="InterPro"/>
</dbReference>
<reference evidence="4" key="1">
    <citation type="submission" date="2018-02" db="EMBL/GenBank/DDBJ databases">
        <title>Draft genome sequencing of Rhodococcus opacus KU647198.</title>
        <authorList>
            <person name="Zheng B.-X."/>
        </authorList>
    </citation>
    <scope>NUCLEOTIDE SEQUENCE [LARGE SCALE GENOMIC DNA]</scope>
    <source>
        <strain evidence="4">04-OD7</strain>
    </source>
</reference>
<dbReference type="PANTHER" id="PTHR23310">
    <property type="entry name" value="ACYL-COA-BINDING PROTEIN, ACBP"/>
    <property type="match status" value="1"/>
</dbReference>
<dbReference type="Gene3D" id="1.20.80.10">
    <property type="match status" value="1"/>
</dbReference>
<dbReference type="EMBL" id="PUIO01000079">
    <property type="protein sequence ID" value="PQP15060.1"/>
    <property type="molecule type" value="Genomic_DNA"/>
</dbReference>
<dbReference type="InterPro" id="IPR035984">
    <property type="entry name" value="Acyl-CoA-binding_sf"/>
</dbReference>
<dbReference type="Pfam" id="PF00887">
    <property type="entry name" value="ACBP"/>
    <property type="match status" value="1"/>
</dbReference>
<accession>A0A2S8IJW1</accession>
<dbReference type="SUPFAM" id="SSF47027">
    <property type="entry name" value="Acyl-CoA binding protein"/>
    <property type="match status" value="1"/>
</dbReference>
<evidence type="ECO:0000313" key="3">
    <source>
        <dbReference type="EMBL" id="PQP15060.1"/>
    </source>
</evidence>
<dbReference type="Proteomes" id="UP000239290">
    <property type="component" value="Unassembled WGS sequence"/>
</dbReference>
<dbReference type="AlphaFoldDB" id="A0A2S8IJW1"/>